<dbReference type="OrthoDB" id="8140719at2"/>
<sequence>MDGPKPNGFTLAWTEKTAPSQPVIIFQTTSIDANCAPQGVPDVTVVSGPSNGKVTFRKMKILPNVTRKSKCYWVQVPGVKAFYTPNPGFVGKDKVKLRTKLIEGGFGISNITIEVAK</sequence>
<dbReference type="AlphaFoldDB" id="A0A380WJY1"/>
<protein>
    <submittedName>
        <fullName evidence="1">Uncharacterized protein</fullName>
    </submittedName>
</protein>
<evidence type="ECO:0000313" key="2">
    <source>
        <dbReference type="Proteomes" id="UP000254701"/>
    </source>
</evidence>
<dbReference type="RefSeq" id="WP_115731479.1">
    <property type="nucleotide sequence ID" value="NZ_BAAAVY010000002.1"/>
</dbReference>
<dbReference type="EMBL" id="UFSM01000001">
    <property type="protein sequence ID" value="SUU89283.1"/>
    <property type="molecule type" value="Genomic_DNA"/>
</dbReference>
<organism evidence="1 2">
    <name type="scientific">Aminobacter aminovorans</name>
    <name type="common">Chelatobacter heintzii</name>
    <dbReference type="NCBI Taxonomy" id="83263"/>
    <lineage>
        <taxon>Bacteria</taxon>
        <taxon>Pseudomonadati</taxon>
        <taxon>Pseudomonadota</taxon>
        <taxon>Alphaproteobacteria</taxon>
        <taxon>Hyphomicrobiales</taxon>
        <taxon>Phyllobacteriaceae</taxon>
        <taxon>Aminobacter</taxon>
    </lineage>
</organism>
<accession>A0A380WJY1</accession>
<dbReference type="Proteomes" id="UP000254701">
    <property type="component" value="Unassembled WGS sequence"/>
</dbReference>
<name>A0A380WJY1_AMIAI</name>
<gene>
    <name evidence="1" type="ORF">NCTC10684_02518</name>
</gene>
<proteinExistence type="predicted"/>
<reference evidence="1 2" key="1">
    <citation type="submission" date="2018-06" db="EMBL/GenBank/DDBJ databases">
        <authorList>
            <consortium name="Pathogen Informatics"/>
            <person name="Doyle S."/>
        </authorList>
    </citation>
    <scope>NUCLEOTIDE SEQUENCE [LARGE SCALE GENOMIC DNA]</scope>
    <source>
        <strain evidence="1 2">NCTC10684</strain>
    </source>
</reference>
<evidence type="ECO:0000313" key="1">
    <source>
        <dbReference type="EMBL" id="SUU89283.1"/>
    </source>
</evidence>